<protein>
    <submittedName>
        <fullName evidence="1">Uncharacterized protein</fullName>
    </submittedName>
</protein>
<keyword evidence="2" id="KW-1185">Reference proteome</keyword>
<evidence type="ECO:0000313" key="1">
    <source>
        <dbReference type="EMBL" id="TKA66478.1"/>
    </source>
</evidence>
<dbReference type="OrthoDB" id="5400409at2759"/>
<gene>
    <name evidence="1" type="ORF">B0A49_10100</name>
</gene>
<reference evidence="1 2" key="1">
    <citation type="submission" date="2017-03" db="EMBL/GenBank/DDBJ databases">
        <title>Genomes of endolithic fungi from Antarctica.</title>
        <authorList>
            <person name="Coleine C."/>
            <person name="Masonjones S."/>
            <person name="Stajich J.E."/>
        </authorList>
    </citation>
    <scope>NUCLEOTIDE SEQUENCE [LARGE SCALE GENOMIC DNA]</scope>
    <source>
        <strain evidence="1 2">CCFEE 5187</strain>
    </source>
</reference>
<name>A0A4U0WUM4_9PEZI</name>
<comment type="caution">
    <text evidence="1">The sequence shown here is derived from an EMBL/GenBank/DDBJ whole genome shotgun (WGS) entry which is preliminary data.</text>
</comment>
<dbReference type="AlphaFoldDB" id="A0A4U0WUM4"/>
<evidence type="ECO:0000313" key="2">
    <source>
        <dbReference type="Proteomes" id="UP000308768"/>
    </source>
</evidence>
<dbReference type="EMBL" id="NAJN01001014">
    <property type="protein sequence ID" value="TKA66478.1"/>
    <property type="molecule type" value="Genomic_DNA"/>
</dbReference>
<sequence>MFYRQRLRAVYGSTLPQSSDVAFISEEPFEREVGEIIGDFVQTLGDCKEILSKHKNKAGFIQNVVWAVATEKKVDSLRKRLQFHTAHINMTTNTIQVDFLGQIAGDTAELVASTRSRVLEAIPASVDAKFRTALNTGSPRTYESFEHFPLKEGYEASYQHYQDFKSGDQPIEKHLSLLKACWILEALKQSALLRRRVLDPFTTDVLQTSN</sequence>
<accession>A0A4U0WUM4</accession>
<dbReference type="Proteomes" id="UP000308768">
    <property type="component" value="Unassembled WGS sequence"/>
</dbReference>
<organism evidence="1 2">
    <name type="scientific">Cryomyces minteri</name>
    <dbReference type="NCBI Taxonomy" id="331657"/>
    <lineage>
        <taxon>Eukaryota</taxon>
        <taxon>Fungi</taxon>
        <taxon>Dikarya</taxon>
        <taxon>Ascomycota</taxon>
        <taxon>Pezizomycotina</taxon>
        <taxon>Dothideomycetes</taxon>
        <taxon>Dothideomycetes incertae sedis</taxon>
        <taxon>Cryomyces</taxon>
    </lineage>
</organism>
<proteinExistence type="predicted"/>